<accession>A0A7Y4JUF2</accession>
<evidence type="ECO:0000313" key="4">
    <source>
        <dbReference type="Proteomes" id="UP000528460"/>
    </source>
</evidence>
<dbReference type="Pfam" id="PF10544">
    <property type="entry name" value="T5orf172"/>
    <property type="match status" value="1"/>
</dbReference>
<sequence length="497" mass="56133">MLQAQKRGLEKYQGIVDAEAEAQAVRHRAATEAEAVRGKALAEAEAIRNNAAAAAEGVRSDAATEASELRKRGEATVAGATVEAGRIIEAANKRAQDVAGEALAAVRNARQLEQTATAMRNIIEGYGDRYVIPTQGLLDELAEHFGFTEAGARLKSAREQMREMIRRGKAATCDYVETNRRTTAIEFVLDAFNGKVDSILADVRHDNFGTLEQKVKDAFSVVNNNGQAFRDARITPEYLATRLAELKWAVVANELKLKEREEQRLIKERIREEEKAQREFERAQREAEKEEEVLRKAMDKARREFEKAGDAQKARYEEQLTQLALKLQEAEEKNKRAISMAQQTKTGHVYVISNVGSFGENVFKVGLTRRLEPLDRIRELGDASVPFEFDVHALIHSEDAPSLERELHKRFVREQVNKVNPRKEFFRVALQNIRQVVDGMGLQAQWTMTAEAREFRETQAVERAMKSQSFEEGAWIQQQLKEQEAARVEEARKEAVA</sequence>
<gene>
    <name evidence="3" type="ORF">HNS30_15305</name>
</gene>
<protein>
    <submittedName>
        <fullName evidence="3">DUF4041 domain-containing protein</fullName>
    </submittedName>
</protein>
<evidence type="ECO:0000259" key="2">
    <source>
        <dbReference type="SMART" id="SM00974"/>
    </source>
</evidence>
<evidence type="ECO:0000256" key="1">
    <source>
        <dbReference type="SAM" id="Coils"/>
    </source>
</evidence>
<reference evidence="3 4" key="1">
    <citation type="submission" date="2020-05" db="EMBL/GenBank/DDBJ databases">
        <authorList>
            <person name="Whitworth D."/>
        </authorList>
    </citation>
    <scope>NUCLEOTIDE SEQUENCE [LARGE SCALE GENOMIC DNA]</scope>
    <source>
        <strain evidence="3 4">CA046A</strain>
    </source>
</reference>
<dbReference type="Proteomes" id="UP000528460">
    <property type="component" value="Unassembled WGS sequence"/>
</dbReference>
<dbReference type="Pfam" id="PF13250">
    <property type="entry name" value="SNIPE"/>
    <property type="match status" value="1"/>
</dbReference>
<feature type="domain" description="Bacteriophage T5 Orf172 DNA-binding" evidence="2">
    <location>
        <begin position="357"/>
        <end position="440"/>
    </location>
</feature>
<keyword evidence="1" id="KW-0175">Coiled coil</keyword>
<dbReference type="InterPro" id="IPR025280">
    <property type="entry name" value="SNIPE"/>
</dbReference>
<dbReference type="InterPro" id="IPR018306">
    <property type="entry name" value="Phage_T5_Orf172_DNA-bd"/>
</dbReference>
<dbReference type="SMART" id="SM00974">
    <property type="entry name" value="T5orf172"/>
    <property type="match status" value="1"/>
</dbReference>
<name>A0A7Y4JUF2_9BACT</name>
<proteinExistence type="predicted"/>
<comment type="caution">
    <text evidence="3">The sequence shown here is derived from an EMBL/GenBank/DDBJ whole genome shotgun (WGS) entry which is preliminary data.</text>
</comment>
<dbReference type="EMBL" id="JABFJW010000103">
    <property type="protein sequence ID" value="NOK10402.1"/>
    <property type="molecule type" value="Genomic_DNA"/>
</dbReference>
<organism evidence="3 4">
    <name type="scientific">Corallococcus exercitus</name>
    <dbReference type="NCBI Taxonomy" id="2316736"/>
    <lineage>
        <taxon>Bacteria</taxon>
        <taxon>Pseudomonadati</taxon>
        <taxon>Myxococcota</taxon>
        <taxon>Myxococcia</taxon>
        <taxon>Myxococcales</taxon>
        <taxon>Cystobacterineae</taxon>
        <taxon>Myxococcaceae</taxon>
        <taxon>Corallococcus</taxon>
    </lineage>
</organism>
<evidence type="ECO:0000313" key="3">
    <source>
        <dbReference type="EMBL" id="NOK10402.1"/>
    </source>
</evidence>
<dbReference type="AlphaFoldDB" id="A0A7Y4JUF2"/>
<feature type="coiled-coil region" evidence="1">
    <location>
        <begin position="255"/>
        <end position="340"/>
    </location>
</feature>